<evidence type="ECO:0000256" key="7">
    <source>
        <dbReference type="ARBA" id="ARBA00023054"/>
    </source>
</evidence>
<dbReference type="GO" id="GO:0000289">
    <property type="term" value="P:nuclear-transcribed mRNA poly(A) tail shortening"/>
    <property type="evidence" value="ECO:0007669"/>
    <property type="project" value="UniProtKB-UniRule"/>
</dbReference>
<dbReference type="FunFam" id="1.10.287.3700:FF:000001">
    <property type="entry name" value="PAN2-PAN3 deadenylation complex subunit PAN3"/>
    <property type="match status" value="1"/>
</dbReference>
<dbReference type="Gene3D" id="1.20.5.5160">
    <property type="match status" value="1"/>
</dbReference>
<accession>A0A0B2X4L4</accession>
<keyword evidence="2 8" id="KW-0963">Cytoplasm</keyword>
<keyword evidence="7 8" id="KW-0175">Coiled coil</keyword>
<dbReference type="STRING" id="1081103.A0A0B2X4L4"/>
<comment type="caution">
    <text evidence="8">Lacks conserved residue(s) required for the propagation of feature annotation.</text>
</comment>
<dbReference type="OrthoDB" id="204958at2759"/>
<evidence type="ECO:0000259" key="11">
    <source>
        <dbReference type="PROSITE" id="PS50103"/>
    </source>
</evidence>
<dbReference type="GO" id="GO:0008143">
    <property type="term" value="F:poly(A) binding"/>
    <property type="evidence" value="ECO:0007669"/>
    <property type="project" value="TreeGrafter"/>
</dbReference>
<dbReference type="InterPro" id="IPR030844">
    <property type="entry name" value="PAN3"/>
</dbReference>
<dbReference type="GO" id="GO:0008270">
    <property type="term" value="F:zinc ion binding"/>
    <property type="evidence" value="ECO:0007669"/>
    <property type="project" value="UniProtKB-KW"/>
</dbReference>
<dbReference type="Pfam" id="PF18101">
    <property type="entry name" value="Pan3_CK"/>
    <property type="match status" value="1"/>
</dbReference>
<keyword evidence="9" id="KW-0479">Metal-binding</keyword>
<evidence type="ECO:0000313" key="13">
    <source>
        <dbReference type="Proteomes" id="UP000030816"/>
    </source>
</evidence>
<reference evidence="12 13" key="1">
    <citation type="journal article" date="2014" name="Proc. Natl. Acad. Sci. U.S.A.">
        <title>Trajectory and genomic determinants of fungal-pathogen speciation and host adaptation.</title>
        <authorList>
            <person name="Hu X."/>
            <person name="Xiao G."/>
            <person name="Zheng P."/>
            <person name="Shang Y."/>
            <person name="Su Y."/>
            <person name="Zhang X."/>
            <person name="Liu X."/>
            <person name="Zhan S."/>
            <person name="St Leger R.J."/>
            <person name="Wang C."/>
        </authorList>
    </citation>
    <scope>NUCLEOTIDE SEQUENCE [LARGE SCALE GENOMIC DNA]</scope>
    <source>
        <strain evidence="12 13">ARSEF 1941</strain>
    </source>
</reference>
<dbReference type="PANTHER" id="PTHR12272">
    <property type="entry name" value="DEADENYLATION COMPLEX SUBUNIT PAN3"/>
    <property type="match status" value="1"/>
</dbReference>
<comment type="similarity">
    <text evidence="8">Belongs to the protein kinase superfamily. PAN3 family.</text>
</comment>
<dbReference type="EMBL" id="AZHE01000002">
    <property type="protein sequence ID" value="KHO00385.1"/>
    <property type="molecule type" value="Genomic_DNA"/>
</dbReference>
<keyword evidence="6 8" id="KW-0067">ATP-binding</keyword>
<feature type="zinc finger region" description="C3H1-type" evidence="9">
    <location>
        <begin position="64"/>
        <end position="93"/>
    </location>
</feature>
<comment type="domain">
    <text evidence="8">The pseudokinase domain, the coiled-coil (CC), and C-terminal knob domain (CK) form a structural unit (PKC) that forms an extensive high-affinity interaction surface for PAN2.</text>
</comment>
<feature type="region of interest" description="Knob domain" evidence="8">
    <location>
        <begin position="587"/>
        <end position="686"/>
    </location>
</feature>
<feature type="compositionally biased region" description="Low complexity" evidence="10">
    <location>
        <begin position="14"/>
        <end position="33"/>
    </location>
</feature>
<name>A0A0B2X4L4_METAS</name>
<keyword evidence="3 8" id="KW-0507">mRNA processing</keyword>
<proteinExistence type="inferred from homology"/>
<sequence length="686" mass="76468">MAASRFANSDLRRPAASSASSPKPKGRGTTTPPACMLSRQVAPRRAMAAAMCKVRRADPEHVAENKDTLCRNVLIYGHCRYEDQGCTFSHDQNKTNSNQSEMSRKPLNVESPSFTPANLPSVAKKPTFSTQAANAPAFTPRGLGASPALPATPADSESAIFNPAAIREFTPSFELNNSQGVPNGSSQDGPVNYDPFAMASVGQSLPSAHYNPYADDHGAMTGAAAGFFPPNAAYAAPQLLQHHLYAPVGPHREDLMPYHRMTHDFFITEKLREDMQKRAEASLQVMPNSQLPQMENYHTLVPLDINHRKTINTFSYSSWVYKAISSKTGNLYCLRRLEGFRLTNEHAIRSVKDWRKIDNANVVTVHDAFTTRAFGDSSLIFVQDYHPLAKTLAEVHFGFGPPPPGTHFQAKPPVSEAVLWGYISQIANALKSIHSINLAARCIDVTKILLTGKNRIRLNACSILDVVQFDLRRPIAELQQDDFVQFGRTILSLATNTPPSQLTNLTASIELMTRSYSVELRDTIIWLLTPAPSPSQKTIEEFIRGIVGYIVTTLDQSQHQSDELNSELYRELENGRIARLLLKLACINERQEFEGDRTWSENGERYMLKLFRDYVFHQVDGNGNPILDMGHMLRCLNRLDAGTDERICLTSRDDQTSFIVSFKELKKQLNNAFGELQKTGKHSRGF</sequence>
<protein>
    <recommendedName>
        <fullName evidence="8">PAN2-PAN3 deadenylation complex subunit PAN3</fullName>
    </recommendedName>
    <alternativeName>
        <fullName evidence="8">PAB1P-dependent poly(A)-specific ribonuclease</fullName>
    </alternativeName>
    <alternativeName>
        <fullName evidence="8">Poly(A)-nuclease deadenylation complex subunit 3</fullName>
        <shortName evidence="8">PAN deadenylation complex subunit 3</shortName>
    </alternativeName>
</protein>
<dbReference type="GO" id="GO:0005524">
    <property type="term" value="F:ATP binding"/>
    <property type="evidence" value="ECO:0007669"/>
    <property type="project" value="UniProtKB-UniRule"/>
</dbReference>
<feature type="domain" description="C3H1-type" evidence="11">
    <location>
        <begin position="64"/>
        <end position="93"/>
    </location>
</feature>
<evidence type="ECO:0000313" key="12">
    <source>
        <dbReference type="EMBL" id="KHO00385.1"/>
    </source>
</evidence>
<comment type="caution">
    <text evidence="12">The sequence shown here is derived from an EMBL/GenBank/DDBJ whole genome shotgun (WGS) entry which is preliminary data.</text>
</comment>
<feature type="binding site" evidence="8">
    <location>
        <begin position="384"/>
        <end position="391"/>
    </location>
    <ligand>
        <name>ATP</name>
        <dbReference type="ChEBI" id="CHEBI:30616"/>
    </ligand>
</feature>
<evidence type="ECO:0000256" key="10">
    <source>
        <dbReference type="SAM" id="MobiDB-lite"/>
    </source>
</evidence>
<feature type="coiled-coil region" evidence="8">
    <location>
        <begin position="548"/>
        <end position="586"/>
    </location>
</feature>
<dbReference type="Proteomes" id="UP000030816">
    <property type="component" value="Unassembled WGS sequence"/>
</dbReference>
<comment type="function">
    <text evidence="8">Regulatory subunit of the poly(A)-nuclease (PAN) deadenylation complex, one of two cytoplasmic mRNA deadenylases involved in mRNA turnover. PAN specifically shortens poly(A) tails of RNA and the activity is stimulated by poly(A)-binding protein PAB1. PAN deadenylation is followed by rapid degradation of the shortened mRNA tails by the CCR4-NOT complex. Deadenylated mRNAs are then degraded by two alternative mechanisms, namely exosome-mediated 3'-5' exonucleolytic degradation, or deadenlyation-dependent mRNA decaping and subsequent 5'-3' exonucleolytic degradation by XRN1. May also be involved in post-transcriptional maturation of mRNA poly(A) tails. PAN3 acts as a positive regulator for PAN activity, recruiting the catalytic subunit PAN2 to mRNA via its interaction with RNA and with PAB1.</text>
</comment>
<dbReference type="Gene3D" id="1.10.287.3700">
    <property type="match status" value="1"/>
</dbReference>
<evidence type="ECO:0000256" key="6">
    <source>
        <dbReference type="ARBA" id="ARBA00022840"/>
    </source>
</evidence>
<feature type="region of interest" description="Disordered" evidence="10">
    <location>
        <begin position="1"/>
        <end position="35"/>
    </location>
</feature>
<dbReference type="Gene3D" id="1.10.510.10">
    <property type="entry name" value="Transferase(Phosphotransferase) domain 1"/>
    <property type="match status" value="1"/>
</dbReference>
<comment type="domain">
    <text evidence="8">Contains a pseudokinase domain. The protein kinase domain is predicted to be catalytically inactive because some of the residues important for catalytic activity are substituted and it lacks the equivalent of the binding site for a peptide substrate. However, it has retained an ATP-binding site and ATP-binding is required for mRNA degradation, stimulating the activity of the PAN2 nuclease in vitro. The nucleotide-binding site is juxtaposed to the RNase active site of PAN2 in the complex and may actually bind nucleosides of a poly(A) RNA rather than ATP, feeding the poly(A)-tail to the active site of the deadenylase and thus increasing the efficiency with which this distributive enzyme degrades oligo(A) RNAs.</text>
</comment>
<comment type="subcellular location">
    <subcellularLocation>
        <location evidence="1 8">Cytoplasm</location>
    </subcellularLocation>
</comment>
<dbReference type="PROSITE" id="PS50103">
    <property type="entry name" value="ZF_C3H1"/>
    <property type="match status" value="1"/>
</dbReference>
<evidence type="ECO:0000256" key="9">
    <source>
        <dbReference type="PROSITE-ProRule" id="PRU00723"/>
    </source>
</evidence>
<dbReference type="HAMAP" id="MF_03181">
    <property type="entry name" value="PAN3"/>
    <property type="match status" value="1"/>
</dbReference>
<organism evidence="12 13">
    <name type="scientific">Metarhizium album (strain ARSEF 1941)</name>
    <dbReference type="NCBI Taxonomy" id="1081103"/>
    <lineage>
        <taxon>Eukaryota</taxon>
        <taxon>Fungi</taxon>
        <taxon>Dikarya</taxon>
        <taxon>Ascomycota</taxon>
        <taxon>Pezizomycotina</taxon>
        <taxon>Sordariomycetes</taxon>
        <taxon>Hypocreomycetidae</taxon>
        <taxon>Hypocreales</taxon>
        <taxon>Clavicipitaceae</taxon>
        <taxon>Metarhizium</taxon>
    </lineage>
</organism>
<dbReference type="Pfam" id="PF25586">
    <property type="entry name" value="zf-CCCH_PAN3"/>
    <property type="match status" value="1"/>
</dbReference>
<dbReference type="AlphaFoldDB" id="A0A0B2X4L4"/>
<dbReference type="Gene3D" id="6.10.250.3160">
    <property type="match status" value="1"/>
</dbReference>
<evidence type="ECO:0000256" key="5">
    <source>
        <dbReference type="ARBA" id="ARBA00022771"/>
    </source>
</evidence>
<dbReference type="SUPFAM" id="SSF56112">
    <property type="entry name" value="Protein kinase-like (PK-like)"/>
    <property type="match status" value="1"/>
</dbReference>
<keyword evidence="9" id="KW-0862">Zinc</keyword>
<keyword evidence="5 9" id="KW-0863">Zinc-finger</keyword>
<dbReference type="GO" id="GO:0031251">
    <property type="term" value="C:PAN complex"/>
    <property type="evidence" value="ECO:0007669"/>
    <property type="project" value="UniProtKB-UniRule"/>
</dbReference>
<dbReference type="GO" id="GO:0000932">
    <property type="term" value="C:P-body"/>
    <property type="evidence" value="ECO:0007669"/>
    <property type="project" value="TreeGrafter"/>
</dbReference>
<dbReference type="InterPro" id="IPR011009">
    <property type="entry name" value="Kinase-like_dom_sf"/>
</dbReference>
<dbReference type="PANTHER" id="PTHR12272:SF11">
    <property type="entry name" value="PAN2-PAN3 DEADENYLATION COMPLEX SUBUNIT PAN3"/>
    <property type="match status" value="1"/>
</dbReference>
<evidence type="ECO:0000256" key="3">
    <source>
        <dbReference type="ARBA" id="ARBA00022664"/>
    </source>
</evidence>
<comment type="domain">
    <text evidence="8">The N-terminal zinc finger binds to poly(A) RNA.</text>
</comment>
<evidence type="ECO:0000256" key="2">
    <source>
        <dbReference type="ARBA" id="ARBA00022490"/>
    </source>
</evidence>
<comment type="subunit">
    <text evidence="8">Homodimer. Forms a heterotrimer with a catalytic subunit PAN2 to form the poly(A)-nuclease (PAN) deadenylation complex. Interacts (via PAM-2 motif) with poly(A)-binding protein PAB1 (via PABC domain), conferring substrate specificity of the enzyme complex.</text>
</comment>
<evidence type="ECO:0000256" key="8">
    <source>
        <dbReference type="HAMAP-Rule" id="MF_03181"/>
    </source>
</evidence>
<gene>
    <name evidence="8" type="primary">PAN3</name>
    <name evidence="12" type="ORF">MAM_01163</name>
</gene>
<evidence type="ECO:0000256" key="1">
    <source>
        <dbReference type="ARBA" id="ARBA00004496"/>
    </source>
</evidence>
<keyword evidence="13" id="KW-1185">Reference proteome</keyword>
<dbReference type="HOGENOM" id="CLU_016423_1_0_1"/>
<keyword evidence="4 8" id="KW-0547">Nucleotide-binding</keyword>
<evidence type="ECO:0000256" key="4">
    <source>
        <dbReference type="ARBA" id="ARBA00022741"/>
    </source>
</evidence>
<dbReference type="GO" id="GO:0006397">
    <property type="term" value="P:mRNA processing"/>
    <property type="evidence" value="ECO:0007669"/>
    <property type="project" value="UniProtKB-KW"/>
</dbReference>
<dbReference type="InterPro" id="IPR041332">
    <property type="entry name" value="Pan3_CK"/>
</dbReference>
<feature type="binding site" evidence="8">
    <location>
        <begin position="446"/>
        <end position="447"/>
    </location>
    <ligand>
        <name>ATP</name>
        <dbReference type="ChEBI" id="CHEBI:30616"/>
    </ligand>
</feature>
<dbReference type="InterPro" id="IPR000571">
    <property type="entry name" value="Znf_CCCH"/>
</dbReference>
<feature type="binding site" evidence="8">
    <location>
        <position position="335"/>
    </location>
    <ligand>
        <name>ATP</name>
        <dbReference type="ChEBI" id="CHEBI:30616"/>
    </ligand>
</feature>